<organism evidence="2">
    <name type="scientific">marine sediment metagenome</name>
    <dbReference type="NCBI Taxonomy" id="412755"/>
    <lineage>
        <taxon>unclassified sequences</taxon>
        <taxon>metagenomes</taxon>
        <taxon>ecological metagenomes</taxon>
    </lineage>
</organism>
<comment type="caution">
    <text evidence="2">The sequence shown here is derived from an EMBL/GenBank/DDBJ whole genome shotgun (WGS) entry which is preliminary data.</text>
</comment>
<protein>
    <submittedName>
        <fullName evidence="2">Uncharacterized protein</fullName>
    </submittedName>
</protein>
<dbReference type="EMBL" id="BARV01012774">
    <property type="protein sequence ID" value="GAI07796.1"/>
    <property type="molecule type" value="Genomic_DNA"/>
</dbReference>
<evidence type="ECO:0000256" key="1">
    <source>
        <dbReference type="SAM" id="Phobius"/>
    </source>
</evidence>
<gene>
    <name evidence="2" type="ORF">S06H3_23483</name>
</gene>
<dbReference type="AlphaFoldDB" id="X1LPM9"/>
<feature type="transmembrane region" description="Helical" evidence="1">
    <location>
        <begin position="36"/>
        <end position="57"/>
    </location>
</feature>
<name>X1LPM9_9ZZZZ</name>
<sequence>FIWQFSRIKESLSIGYKEFKSYFARDKSLEESSSDVIIRIMLDFLFGLIIFLIGIILI</sequence>
<keyword evidence="1" id="KW-0812">Transmembrane</keyword>
<accession>X1LPM9</accession>
<proteinExistence type="predicted"/>
<feature type="non-terminal residue" evidence="2">
    <location>
        <position position="1"/>
    </location>
</feature>
<keyword evidence="1" id="KW-1133">Transmembrane helix</keyword>
<reference evidence="2" key="1">
    <citation type="journal article" date="2014" name="Front. Microbiol.">
        <title>High frequency of phylogenetically diverse reductive dehalogenase-homologous genes in deep subseafloor sedimentary metagenomes.</title>
        <authorList>
            <person name="Kawai M."/>
            <person name="Futagami T."/>
            <person name="Toyoda A."/>
            <person name="Takaki Y."/>
            <person name="Nishi S."/>
            <person name="Hori S."/>
            <person name="Arai W."/>
            <person name="Tsubouchi T."/>
            <person name="Morono Y."/>
            <person name="Uchiyama I."/>
            <person name="Ito T."/>
            <person name="Fujiyama A."/>
            <person name="Inagaki F."/>
            <person name="Takami H."/>
        </authorList>
    </citation>
    <scope>NUCLEOTIDE SEQUENCE</scope>
    <source>
        <strain evidence="2">Expedition CK06-06</strain>
    </source>
</reference>
<keyword evidence="1" id="KW-0472">Membrane</keyword>
<evidence type="ECO:0000313" key="2">
    <source>
        <dbReference type="EMBL" id="GAI07796.1"/>
    </source>
</evidence>